<keyword evidence="2" id="KW-0812">Transmembrane</keyword>
<dbReference type="PANTHER" id="PTHR33604">
    <property type="entry name" value="OSJNBA0004B13.7 PROTEIN"/>
    <property type="match status" value="1"/>
</dbReference>
<evidence type="ECO:0000256" key="2">
    <source>
        <dbReference type="SAM" id="Phobius"/>
    </source>
</evidence>
<dbReference type="AlphaFoldDB" id="A0AAD5RU86"/>
<organism evidence="3 4">
    <name type="scientific">Zalerion maritima</name>
    <dbReference type="NCBI Taxonomy" id="339359"/>
    <lineage>
        <taxon>Eukaryota</taxon>
        <taxon>Fungi</taxon>
        <taxon>Dikarya</taxon>
        <taxon>Ascomycota</taxon>
        <taxon>Pezizomycotina</taxon>
        <taxon>Sordariomycetes</taxon>
        <taxon>Lulworthiomycetidae</taxon>
        <taxon>Lulworthiales</taxon>
        <taxon>Lulworthiaceae</taxon>
        <taxon>Zalerion</taxon>
    </lineage>
</organism>
<feature type="compositionally biased region" description="Low complexity" evidence="1">
    <location>
        <begin position="678"/>
        <end position="692"/>
    </location>
</feature>
<feature type="compositionally biased region" description="Low complexity" evidence="1">
    <location>
        <begin position="39"/>
        <end position="49"/>
    </location>
</feature>
<name>A0AAD5RU86_9PEZI</name>
<dbReference type="EMBL" id="JAKWBI020000072">
    <property type="protein sequence ID" value="KAJ2903766.1"/>
    <property type="molecule type" value="Genomic_DNA"/>
</dbReference>
<proteinExistence type="predicted"/>
<feature type="region of interest" description="Disordered" evidence="1">
    <location>
        <begin position="19"/>
        <end position="49"/>
    </location>
</feature>
<dbReference type="PANTHER" id="PTHR33604:SF3">
    <property type="entry name" value="OSJNBA0004B13.7 PROTEIN"/>
    <property type="match status" value="1"/>
</dbReference>
<feature type="compositionally biased region" description="Basic and acidic residues" evidence="1">
    <location>
        <begin position="109"/>
        <end position="131"/>
    </location>
</feature>
<evidence type="ECO:0000313" key="4">
    <source>
        <dbReference type="Proteomes" id="UP001201980"/>
    </source>
</evidence>
<feature type="compositionally biased region" description="Basic residues" evidence="1">
    <location>
        <begin position="28"/>
        <end position="38"/>
    </location>
</feature>
<accession>A0AAD5RU86</accession>
<feature type="region of interest" description="Disordered" evidence="1">
    <location>
        <begin position="677"/>
        <end position="710"/>
    </location>
</feature>
<keyword evidence="2" id="KW-0472">Membrane</keyword>
<keyword evidence="2" id="KW-1133">Transmembrane helix</keyword>
<gene>
    <name evidence="3" type="ORF">MKZ38_009418</name>
</gene>
<keyword evidence="4" id="KW-1185">Reference proteome</keyword>
<protein>
    <submittedName>
        <fullName evidence="3">Uncharacterized protein</fullName>
    </submittedName>
</protein>
<feature type="transmembrane region" description="Helical" evidence="2">
    <location>
        <begin position="57"/>
        <end position="74"/>
    </location>
</feature>
<evidence type="ECO:0000313" key="3">
    <source>
        <dbReference type="EMBL" id="KAJ2903766.1"/>
    </source>
</evidence>
<dbReference type="Proteomes" id="UP001201980">
    <property type="component" value="Unassembled WGS sequence"/>
</dbReference>
<evidence type="ECO:0000256" key="1">
    <source>
        <dbReference type="SAM" id="MobiDB-lite"/>
    </source>
</evidence>
<reference evidence="3" key="1">
    <citation type="submission" date="2022-07" db="EMBL/GenBank/DDBJ databases">
        <title>Draft genome sequence of Zalerion maritima ATCC 34329, a (micro)plastics degrading marine fungus.</title>
        <authorList>
            <person name="Paco A."/>
            <person name="Goncalves M.F.M."/>
            <person name="Rocha-Santos T.A.P."/>
            <person name="Alves A."/>
        </authorList>
    </citation>
    <scope>NUCLEOTIDE SEQUENCE</scope>
    <source>
        <strain evidence="3">ATCC 34329</strain>
    </source>
</reference>
<sequence length="710" mass="79362">MDNLKGRMQNFMLNDEEMGKKDDDFSAHHGRGGHHHPRGPGWRPSRVTPTRRSTKRFFILLLVTVGVYLLFSNMPKSDWRDKRHPMYRDKTYSPGQGPPGGWNYIPPRQKGEMDRAKANAESEKKGGHHAEPALGVDAYEGLVEHPNLMTTLHTVKSGRGTNKNVLFAVSSLQSAANVLPLACRMGKEMKNDVHFALMAHSEIDIREVMKMNGVNEKCRVLFHDARIDHPTTSTEKRLKVGVQDALVSMNIYIRPQVIIVDGSATEESHFLEGVHWQAGELDTEVIELPRNPGSSVGWITKLDSLSLAAWNKVNIDILVSASSGTTGSLIRLLKSLAAADYSGVPMPHLTVELPPDLGPATEQFISKFQWPPKRYSTTHTRSQMTLRKRISPRGIGEDEANVRFMESFYPIHPAFHHVLVLSPQVEVEKHYFQYVRYTAFEYRHSLTAILQKWDSRLSGIALDVPATQVDGTTTFSAPKSQTPRTRGQETEFLWQAPVSHAILFVGEKWAELHGLVEQSLTAQRDPSHVAGLLEKKDVSKEWPGWMEYVLRLNRLRGYWMLFPSPASAKALVTVHTEKAMLPEEYARGYEDEKPVSDQWEEETKSQEPLTVTMPGAEQLLPVNDMPVLSWDGDAVGEDEIEKRAREFRAMWRKSVGGCGEGEGEERTRDRFAKDLFCSSKGKTGSDASTSSGDGVGPEDSSGSGADEAGT</sequence>
<feature type="region of interest" description="Disordered" evidence="1">
    <location>
        <begin position="108"/>
        <end position="131"/>
    </location>
</feature>
<comment type="caution">
    <text evidence="3">The sequence shown here is derived from an EMBL/GenBank/DDBJ whole genome shotgun (WGS) entry which is preliminary data.</text>
</comment>